<evidence type="ECO:0000313" key="8">
    <source>
        <dbReference type="Proteomes" id="UP001212997"/>
    </source>
</evidence>
<evidence type="ECO:0000313" key="7">
    <source>
        <dbReference type="EMBL" id="KAJ3478538.1"/>
    </source>
</evidence>
<dbReference type="Gene3D" id="2.40.30.130">
    <property type="match status" value="1"/>
</dbReference>
<sequence length="519" mass="55645">MAASALVLPPTTPPDYHRIISPTLQLPSDISKPIPVGLLACQPLLLPVGCQCAGDPLRRDLTTTVISCEVAKAQPTSAASKRRKEKNSQVPQDQLLEVVLHDTILFPEGGGQPHDTGLLTAQSGDQWKVVDVKRHGGHAIHYVQIQGNAEAALKAFSSGSVVGVSLGEDGLERRLDHMCMHTSQHLLSAVLETQLNLPTLSWSMTVYPTPSYVEIPRSMTASEIANIQSTANRLVFEGRSVHIEVEELDNQNLPGVAKLESGRSVGKALPTDYTGGVKRTVVIDGVDRNPCCGTHLPSLHNLQLFLIPHTESVARSNASSARLYFLSGPRLITYLTSTHAYLSATSGILSCGAPQVPERVELVVEERKKASKRVEDLESELAAELAKGLIISSGSDEGPIILHKHRIDDSANTLGFLSSISTAFSNEIGTTSNPRPYLLVLSSSPSMQTTSGTTVVMVVGSDEKQVKLVGDALRAKLAVKGGGKGAKWSGKYTGVWKDNKENAQIDEILEALKVPKLPV</sequence>
<evidence type="ECO:0000256" key="4">
    <source>
        <dbReference type="ARBA" id="ARBA00022833"/>
    </source>
</evidence>
<dbReference type="SUPFAM" id="SSF50447">
    <property type="entry name" value="Translation proteins"/>
    <property type="match status" value="1"/>
</dbReference>
<accession>A0AAD5YCP5</accession>
<dbReference type="SMART" id="SM00863">
    <property type="entry name" value="tRNA_SAD"/>
    <property type="match status" value="1"/>
</dbReference>
<dbReference type="GO" id="GO:0006419">
    <property type="term" value="P:alanyl-tRNA aminoacylation"/>
    <property type="evidence" value="ECO:0007669"/>
    <property type="project" value="InterPro"/>
</dbReference>
<protein>
    <recommendedName>
        <fullName evidence="6">Threonyl/alanyl tRNA synthetase SAD domain-containing protein</fullName>
    </recommendedName>
</protein>
<evidence type="ECO:0000256" key="1">
    <source>
        <dbReference type="ARBA" id="ARBA00001947"/>
    </source>
</evidence>
<feature type="coiled-coil region" evidence="5">
    <location>
        <begin position="360"/>
        <end position="387"/>
    </location>
</feature>
<comment type="cofactor">
    <cofactor evidence="1">
        <name>Zn(2+)</name>
        <dbReference type="ChEBI" id="CHEBI:29105"/>
    </cofactor>
</comment>
<proteinExistence type="inferred from homology"/>
<keyword evidence="5" id="KW-0175">Coiled coil</keyword>
<dbReference type="Gene3D" id="3.30.980.10">
    <property type="entry name" value="Threonyl-trna Synthetase, Chain A, domain 2"/>
    <property type="match status" value="1"/>
</dbReference>
<keyword evidence="4" id="KW-0862">Zinc</keyword>
<keyword evidence="8" id="KW-1185">Reference proteome</keyword>
<dbReference type="Proteomes" id="UP001212997">
    <property type="component" value="Unassembled WGS sequence"/>
</dbReference>
<dbReference type="EMBL" id="JANAWD010000503">
    <property type="protein sequence ID" value="KAJ3478538.1"/>
    <property type="molecule type" value="Genomic_DNA"/>
</dbReference>
<dbReference type="SUPFAM" id="SSF55186">
    <property type="entry name" value="ThrRS/AlaRS common domain"/>
    <property type="match status" value="1"/>
</dbReference>
<dbReference type="Pfam" id="PF01411">
    <property type="entry name" value="tRNA-synt_2c"/>
    <property type="match status" value="1"/>
</dbReference>
<dbReference type="InterPro" id="IPR012947">
    <property type="entry name" value="tRNA_SAD"/>
</dbReference>
<comment type="similarity">
    <text evidence="2">Belongs to the class-II aminoacyl-tRNA synthetase family. Alax-L subfamily.</text>
</comment>
<evidence type="ECO:0000256" key="3">
    <source>
        <dbReference type="ARBA" id="ARBA00022723"/>
    </source>
</evidence>
<dbReference type="PANTHER" id="PTHR43462:SF1">
    <property type="entry name" value="ALANYL-TRNA EDITING PROTEIN AARSD1"/>
    <property type="match status" value="1"/>
</dbReference>
<evidence type="ECO:0000259" key="6">
    <source>
        <dbReference type="SMART" id="SM00863"/>
    </source>
</evidence>
<dbReference type="AlphaFoldDB" id="A0AAD5YCP5"/>
<dbReference type="GO" id="GO:0005524">
    <property type="term" value="F:ATP binding"/>
    <property type="evidence" value="ECO:0007669"/>
    <property type="project" value="InterPro"/>
</dbReference>
<name>A0AAD5YCP5_9APHY</name>
<dbReference type="GO" id="GO:0002196">
    <property type="term" value="F:Ser-tRNA(Ala) deacylase activity"/>
    <property type="evidence" value="ECO:0007669"/>
    <property type="project" value="TreeGrafter"/>
</dbReference>
<evidence type="ECO:0000256" key="2">
    <source>
        <dbReference type="ARBA" id="ARBA00008429"/>
    </source>
</evidence>
<dbReference type="InterPro" id="IPR018163">
    <property type="entry name" value="Thr/Ala-tRNA-synth_IIc_edit"/>
</dbReference>
<dbReference type="GO" id="GO:0004813">
    <property type="term" value="F:alanine-tRNA ligase activity"/>
    <property type="evidence" value="ECO:0007669"/>
    <property type="project" value="InterPro"/>
</dbReference>
<dbReference type="InterPro" id="IPR051335">
    <property type="entry name" value="Alanyl-tRNA_Editing_Enzymes"/>
</dbReference>
<gene>
    <name evidence="7" type="ORF">NLI96_g9682</name>
</gene>
<dbReference type="PANTHER" id="PTHR43462">
    <property type="entry name" value="ALANYL-TRNA EDITING PROTEIN"/>
    <property type="match status" value="1"/>
</dbReference>
<comment type="caution">
    <text evidence="7">The sequence shown here is derived from an EMBL/GenBank/DDBJ whole genome shotgun (WGS) entry which is preliminary data.</text>
</comment>
<evidence type="ECO:0000256" key="5">
    <source>
        <dbReference type="SAM" id="Coils"/>
    </source>
</evidence>
<keyword evidence="3" id="KW-0479">Metal-binding</keyword>
<dbReference type="InterPro" id="IPR009000">
    <property type="entry name" value="Transl_B-barrel_sf"/>
</dbReference>
<dbReference type="GO" id="GO:0046872">
    <property type="term" value="F:metal ion binding"/>
    <property type="evidence" value="ECO:0007669"/>
    <property type="project" value="UniProtKB-KW"/>
</dbReference>
<feature type="domain" description="Threonyl/alanyl tRNA synthetase SAD" evidence="6">
    <location>
        <begin position="278"/>
        <end position="324"/>
    </location>
</feature>
<organism evidence="7 8">
    <name type="scientific">Meripilus lineatus</name>
    <dbReference type="NCBI Taxonomy" id="2056292"/>
    <lineage>
        <taxon>Eukaryota</taxon>
        <taxon>Fungi</taxon>
        <taxon>Dikarya</taxon>
        <taxon>Basidiomycota</taxon>
        <taxon>Agaricomycotina</taxon>
        <taxon>Agaricomycetes</taxon>
        <taxon>Polyporales</taxon>
        <taxon>Meripilaceae</taxon>
        <taxon>Meripilus</taxon>
    </lineage>
</organism>
<dbReference type="InterPro" id="IPR018164">
    <property type="entry name" value="Ala-tRNA-synth_IIc_N"/>
</dbReference>
<reference evidence="7" key="1">
    <citation type="submission" date="2022-07" db="EMBL/GenBank/DDBJ databases">
        <title>Genome Sequence of Physisporinus lineatus.</title>
        <authorList>
            <person name="Buettner E."/>
        </authorList>
    </citation>
    <scope>NUCLEOTIDE SEQUENCE</scope>
    <source>
        <strain evidence="7">VT162</strain>
    </source>
</reference>